<comment type="caution">
    <text evidence="4">The sequence shown here is derived from an EMBL/GenBank/DDBJ whole genome shotgun (WGS) entry which is preliminary data.</text>
</comment>
<protein>
    <recommendedName>
        <fullName evidence="3">EF-hand domain-containing protein</fullName>
    </recommendedName>
</protein>
<proteinExistence type="predicted"/>
<dbReference type="SUPFAM" id="SSF47473">
    <property type="entry name" value="EF-hand"/>
    <property type="match status" value="1"/>
</dbReference>
<evidence type="ECO:0000256" key="2">
    <source>
        <dbReference type="SAM" id="SignalP"/>
    </source>
</evidence>
<dbReference type="Proteomes" id="UP000004810">
    <property type="component" value="Unassembled WGS sequence"/>
</dbReference>
<accession>J9FBK1</accession>
<dbReference type="PANTHER" id="PTHR10827">
    <property type="entry name" value="RETICULOCALBIN"/>
    <property type="match status" value="1"/>
</dbReference>
<name>J9FBK1_WUCBA</name>
<sequence length="212" mass="25091">MLVLSFYLLFCNIYLINSRTITIRISENANPDFPYETAVEQFERSDQNRDSKLSFEEYLHLDLLYEMMKKYEFEQADKNQDGFVSRSEYDADENVKQQEVDKRQAQYFSQIYEIFDENLDSKLDIKEVEKILAERYGLKPRLNFHSIFHSFDTNNDGGLELSEYVKFDSNVPFEEMDPLDDTPLSTGKLAREKLLIQKSKSPVKNLKKKRKS</sequence>
<evidence type="ECO:0000256" key="1">
    <source>
        <dbReference type="ARBA" id="ARBA00022837"/>
    </source>
</evidence>
<evidence type="ECO:0000313" key="5">
    <source>
        <dbReference type="Proteomes" id="UP000004810"/>
    </source>
</evidence>
<feature type="signal peptide" evidence="2">
    <location>
        <begin position="1"/>
        <end position="18"/>
    </location>
</feature>
<dbReference type="GO" id="GO:0005509">
    <property type="term" value="F:calcium ion binding"/>
    <property type="evidence" value="ECO:0007669"/>
    <property type="project" value="InterPro"/>
</dbReference>
<dbReference type="Pfam" id="PF13202">
    <property type="entry name" value="EF-hand_5"/>
    <property type="match status" value="2"/>
</dbReference>
<feature type="chain" id="PRO_5003822550" description="EF-hand domain-containing protein" evidence="2">
    <location>
        <begin position="19"/>
        <end position="212"/>
    </location>
</feature>
<keyword evidence="1" id="KW-0106">Calcium</keyword>
<reference evidence="5" key="1">
    <citation type="submission" date="2012-08" db="EMBL/GenBank/DDBJ databases">
        <title>The Genome Sequence of Wuchereria bancrofti.</title>
        <authorList>
            <person name="Nutman T.B."/>
            <person name="Fink D.L."/>
            <person name="Russ C."/>
            <person name="Young S."/>
            <person name="Zeng Q."/>
            <person name="Koehrsen M."/>
            <person name="Alvarado L."/>
            <person name="Berlin A."/>
            <person name="Chapman S.B."/>
            <person name="Chen Z."/>
            <person name="Freedman E."/>
            <person name="Gellesch M."/>
            <person name="Goldberg J."/>
            <person name="Griggs A."/>
            <person name="Gujja S."/>
            <person name="Heilman E.R."/>
            <person name="Heiman D."/>
            <person name="Hepburn T."/>
            <person name="Howarth C."/>
            <person name="Jen D."/>
            <person name="Larson L."/>
            <person name="Lewis B."/>
            <person name="Mehta T."/>
            <person name="Park D."/>
            <person name="Pearson M."/>
            <person name="Roberts A."/>
            <person name="Saif S."/>
            <person name="Shea T."/>
            <person name="Shenoy N."/>
            <person name="Sisk P."/>
            <person name="Stolte C."/>
            <person name="Sykes S."/>
            <person name="Walk T."/>
            <person name="White J."/>
            <person name="Yandava C."/>
            <person name="Haas B."/>
            <person name="Henn M.R."/>
            <person name="Nusbaum C."/>
            <person name="Birren B."/>
        </authorList>
    </citation>
    <scope>NUCLEOTIDE SEQUENCE [LARGE SCALE GENOMIC DNA]</scope>
    <source>
        <strain evidence="5">NA</strain>
    </source>
</reference>
<dbReference type="PROSITE" id="PS00018">
    <property type="entry name" value="EF_HAND_1"/>
    <property type="match status" value="1"/>
</dbReference>
<dbReference type="GO" id="GO:0005783">
    <property type="term" value="C:endoplasmic reticulum"/>
    <property type="evidence" value="ECO:0007669"/>
    <property type="project" value="TreeGrafter"/>
</dbReference>
<dbReference type="PROSITE" id="PS50222">
    <property type="entry name" value="EF_HAND_2"/>
    <property type="match status" value="1"/>
</dbReference>
<dbReference type="EMBL" id="ADBV01000545">
    <property type="protein sequence ID" value="EJW86957.1"/>
    <property type="molecule type" value="Genomic_DNA"/>
</dbReference>
<evidence type="ECO:0000313" key="4">
    <source>
        <dbReference type="EMBL" id="EJW86957.1"/>
    </source>
</evidence>
<evidence type="ECO:0000259" key="3">
    <source>
        <dbReference type="PROSITE" id="PS50222"/>
    </source>
</evidence>
<dbReference type="InterPro" id="IPR002048">
    <property type="entry name" value="EF_hand_dom"/>
</dbReference>
<keyword evidence="2" id="KW-0732">Signal</keyword>
<dbReference type="InterPro" id="IPR018247">
    <property type="entry name" value="EF_Hand_1_Ca_BS"/>
</dbReference>
<dbReference type="Gene3D" id="1.10.238.10">
    <property type="entry name" value="EF-hand"/>
    <property type="match status" value="2"/>
</dbReference>
<feature type="domain" description="EF-hand" evidence="3">
    <location>
        <begin position="139"/>
        <end position="174"/>
    </location>
</feature>
<dbReference type="InterPro" id="IPR011992">
    <property type="entry name" value="EF-hand-dom_pair"/>
</dbReference>
<dbReference type="AlphaFoldDB" id="J9FBK1"/>
<organism evidence="4 5">
    <name type="scientific">Wuchereria bancrofti</name>
    <dbReference type="NCBI Taxonomy" id="6293"/>
    <lineage>
        <taxon>Eukaryota</taxon>
        <taxon>Metazoa</taxon>
        <taxon>Ecdysozoa</taxon>
        <taxon>Nematoda</taxon>
        <taxon>Chromadorea</taxon>
        <taxon>Rhabditida</taxon>
        <taxon>Spirurina</taxon>
        <taxon>Spiruromorpha</taxon>
        <taxon>Filarioidea</taxon>
        <taxon>Onchocercidae</taxon>
        <taxon>Wuchereria</taxon>
    </lineage>
</organism>
<gene>
    <name evidence="4" type="ORF">WUBG_02131</name>
</gene>
<dbReference type="PANTHER" id="PTHR10827:SF52">
    <property type="entry name" value="IP16409P"/>
    <property type="match status" value="1"/>
</dbReference>